<sequence>MRHSLRIALFSLAAVCPCKAFLDHGPPESAKSPESWEHVFQSHPLSPSNPPPAHSFNSLQSGSVENLHSDHPNFNLPPAGPSFHPGTDYAPNFQLHPHQDRGEPEAFAVSEAPRPLEDSSGQQAHMAHPDREKPHSQESLPDSSIFLAPISHNVEAWLAHLLTLPIASLDFGSLDDHPNHLTAPATDHTPVKSPVPDTSSRLPQPSGTFEPSTSPPALGAFEHFPSHHNEHSRADWRLYNAATPSLAEVSSQLNWDYVQRVSEHSYEQGTFDNLACDPHTVRYPVLRYPESTINSDKQHFQSHPLASSFIPAPETFDEPARLNTVAWEGPHQSYQTEPHNFAAYSNSVWSSHMPSHLTLHPVDTEPVRDSEPWALVYSSGQEASHNADQHSTSRVPTAPESTSNSNHQLSRSSDGVTALNSRTRRRKSPEPPVQLSAPLPSDPHSHGLPIKSFTKTYFENPDAKLVITFHKYSDDQLLLFDEEKFRKLFSRSPVKSKWHKVAGVKPPQQRDSLDAFLPNDKAWLAYWHSRTKVDPRDYLQRVTWGEAVPIFPLFLIYVELITAFLRKPNPRGYAEEFRQRCELFVKEANSMKQVTPSSTSSVQALGPTNPMSTKKMMTPKNPTRLGNRPLRYVNVVWKLIFCWARDYRPTLLTTNNADELIIPKALKTFINSVFVASVDKLTQSTCQLVGLPYQHQLSKRRKH</sequence>
<organism evidence="3 4">
    <name type="scientific">Puccinia sorghi</name>
    <dbReference type="NCBI Taxonomy" id="27349"/>
    <lineage>
        <taxon>Eukaryota</taxon>
        <taxon>Fungi</taxon>
        <taxon>Dikarya</taxon>
        <taxon>Basidiomycota</taxon>
        <taxon>Pucciniomycotina</taxon>
        <taxon>Pucciniomycetes</taxon>
        <taxon>Pucciniales</taxon>
        <taxon>Pucciniaceae</taxon>
        <taxon>Puccinia</taxon>
    </lineage>
</organism>
<evidence type="ECO:0000256" key="2">
    <source>
        <dbReference type="SAM" id="SignalP"/>
    </source>
</evidence>
<feature type="region of interest" description="Disordered" evidence="1">
    <location>
        <begin position="379"/>
        <end position="446"/>
    </location>
</feature>
<feature type="region of interest" description="Disordered" evidence="1">
    <location>
        <begin position="26"/>
        <end position="140"/>
    </location>
</feature>
<comment type="caution">
    <text evidence="3">The sequence shown here is derived from an EMBL/GenBank/DDBJ whole genome shotgun (WGS) entry which is preliminary data.</text>
</comment>
<reference evidence="3 4" key="1">
    <citation type="submission" date="2015-08" db="EMBL/GenBank/DDBJ databases">
        <title>Next Generation Sequencing and Analysis of the Genome of Puccinia sorghi L Schw, the Causal Agent of Maize Common Rust.</title>
        <authorList>
            <person name="Rochi L."/>
            <person name="Burguener G."/>
            <person name="Darino M."/>
            <person name="Turjanski A."/>
            <person name="Kreff E."/>
            <person name="Dieguez M.J."/>
            <person name="Sacco F."/>
        </authorList>
    </citation>
    <scope>NUCLEOTIDE SEQUENCE [LARGE SCALE GENOMIC DNA]</scope>
    <source>
        <strain evidence="3 4">RO10H11247</strain>
    </source>
</reference>
<gene>
    <name evidence="3" type="ORF">VP01_2874g3</name>
</gene>
<evidence type="ECO:0000313" key="4">
    <source>
        <dbReference type="Proteomes" id="UP000037035"/>
    </source>
</evidence>
<dbReference type="VEuPathDB" id="FungiDB:VP01_2874g3"/>
<feature type="chain" id="PRO_5005567746" evidence="2">
    <location>
        <begin position="21"/>
        <end position="703"/>
    </location>
</feature>
<feature type="region of interest" description="Disordered" evidence="1">
    <location>
        <begin position="180"/>
        <end position="225"/>
    </location>
</feature>
<feature type="compositionally biased region" description="Polar residues" evidence="1">
    <location>
        <begin position="379"/>
        <end position="421"/>
    </location>
</feature>
<evidence type="ECO:0000313" key="3">
    <source>
        <dbReference type="EMBL" id="KNZ54719.1"/>
    </source>
</evidence>
<keyword evidence="2" id="KW-0732">Signal</keyword>
<feature type="compositionally biased region" description="Basic and acidic residues" evidence="1">
    <location>
        <begin position="127"/>
        <end position="136"/>
    </location>
</feature>
<proteinExistence type="predicted"/>
<feature type="compositionally biased region" description="Polar residues" evidence="1">
    <location>
        <begin position="55"/>
        <end position="66"/>
    </location>
</feature>
<keyword evidence="4" id="KW-1185">Reference proteome</keyword>
<feature type="region of interest" description="Disordered" evidence="1">
    <location>
        <begin position="596"/>
        <end position="623"/>
    </location>
</feature>
<accession>A0A0L6V1U2</accession>
<dbReference type="Proteomes" id="UP000037035">
    <property type="component" value="Unassembled WGS sequence"/>
</dbReference>
<dbReference type="EMBL" id="LAVV01007806">
    <property type="protein sequence ID" value="KNZ54719.1"/>
    <property type="molecule type" value="Genomic_DNA"/>
</dbReference>
<feature type="signal peptide" evidence="2">
    <location>
        <begin position="1"/>
        <end position="20"/>
    </location>
</feature>
<protein>
    <submittedName>
        <fullName evidence="3">Uncharacterized protein</fullName>
    </submittedName>
</protein>
<evidence type="ECO:0000256" key="1">
    <source>
        <dbReference type="SAM" id="MobiDB-lite"/>
    </source>
</evidence>
<name>A0A0L6V1U2_9BASI</name>
<feature type="compositionally biased region" description="Polar residues" evidence="1">
    <location>
        <begin position="196"/>
        <end position="212"/>
    </location>
</feature>
<dbReference type="AlphaFoldDB" id="A0A0L6V1U2"/>